<reference evidence="2" key="1">
    <citation type="journal article" date="2022" name="bioRxiv">
        <title>Sequencing and chromosome-scale assembly of the giantPleurodeles waltlgenome.</title>
        <authorList>
            <person name="Brown T."/>
            <person name="Elewa A."/>
            <person name="Iarovenko S."/>
            <person name="Subramanian E."/>
            <person name="Araus A.J."/>
            <person name="Petzold A."/>
            <person name="Susuki M."/>
            <person name="Suzuki K.-i.T."/>
            <person name="Hayashi T."/>
            <person name="Toyoda A."/>
            <person name="Oliveira C."/>
            <person name="Osipova E."/>
            <person name="Leigh N.D."/>
            <person name="Simon A."/>
            <person name="Yun M.H."/>
        </authorList>
    </citation>
    <scope>NUCLEOTIDE SEQUENCE</scope>
    <source>
        <strain evidence="2">20211129_DDA</strain>
        <tissue evidence="2">Liver</tissue>
    </source>
</reference>
<proteinExistence type="predicted"/>
<sequence length="151" mass="16311">MAKAAALFSDEQESRASRPSPSHQVGPESPPSGRNLRSRDELSAVGAEPPQSGRTLRSRDELSAVGVEPPQSGRTLRSRDEISAVGTNSPQSGRTLRSRVEHERRTGSPTSASELSSVAGPRFDFAEALRSNPEKGRAFGVKDWTKFRALQ</sequence>
<comment type="caution">
    <text evidence="2">The sequence shown here is derived from an EMBL/GenBank/DDBJ whole genome shotgun (WGS) entry which is preliminary data.</text>
</comment>
<feature type="region of interest" description="Disordered" evidence="1">
    <location>
        <begin position="1"/>
        <end position="121"/>
    </location>
</feature>
<evidence type="ECO:0000313" key="2">
    <source>
        <dbReference type="EMBL" id="KAJ1087187.1"/>
    </source>
</evidence>
<dbReference type="EMBL" id="JANPWB010000015">
    <property type="protein sequence ID" value="KAJ1087187.1"/>
    <property type="molecule type" value="Genomic_DNA"/>
</dbReference>
<feature type="compositionally biased region" description="Polar residues" evidence="1">
    <location>
        <begin position="85"/>
        <end position="95"/>
    </location>
</feature>
<gene>
    <name evidence="2" type="ORF">NDU88_000376</name>
</gene>
<protein>
    <submittedName>
        <fullName evidence="2">Uncharacterized protein</fullName>
    </submittedName>
</protein>
<dbReference type="AlphaFoldDB" id="A0AAV7L868"/>
<organism evidence="2 3">
    <name type="scientific">Pleurodeles waltl</name>
    <name type="common">Iberian ribbed newt</name>
    <dbReference type="NCBI Taxonomy" id="8319"/>
    <lineage>
        <taxon>Eukaryota</taxon>
        <taxon>Metazoa</taxon>
        <taxon>Chordata</taxon>
        <taxon>Craniata</taxon>
        <taxon>Vertebrata</taxon>
        <taxon>Euteleostomi</taxon>
        <taxon>Amphibia</taxon>
        <taxon>Batrachia</taxon>
        <taxon>Caudata</taxon>
        <taxon>Salamandroidea</taxon>
        <taxon>Salamandridae</taxon>
        <taxon>Pleurodelinae</taxon>
        <taxon>Pleurodeles</taxon>
    </lineage>
</organism>
<evidence type="ECO:0000256" key="1">
    <source>
        <dbReference type="SAM" id="MobiDB-lite"/>
    </source>
</evidence>
<accession>A0AAV7L868</accession>
<keyword evidence="3" id="KW-1185">Reference proteome</keyword>
<dbReference type="Proteomes" id="UP001066276">
    <property type="component" value="Chromosome 11"/>
</dbReference>
<name>A0AAV7L868_PLEWA</name>
<evidence type="ECO:0000313" key="3">
    <source>
        <dbReference type="Proteomes" id="UP001066276"/>
    </source>
</evidence>
<feature type="compositionally biased region" description="Polar residues" evidence="1">
    <location>
        <begin position="107"/>
        <end position="116"/>
    </location>
</feature>